<dbReference type="PANTHER" id="PTHR30269:SF32">
    <property type="entry name" value="MEMBRANE TRANSPORTER PROTEIN-RELATED"/>
    <property type="match status" value="1"/>
</dbReference>
<keyword evidence="6 8" id="KW-1133">Transmembrane helix</keyword>
<evidence type="ECO:0000256" key="2">
    <source>
        <dbReference type="ARBA" id="ARBA00009142"/>
    </source>
</evidence>
<evidence type="ECO:0000313" key="9">
    <source>
        <dbReference type="EMBL" id="UOO88408.1"/>
    </source>
</evidence>
<dbReference type="PANTHER" id="PTHR30269">
    <property type="entry name" value="TRANSMEMBRANE PROTEIN YFCA"/>
    <property type="match status" value="1"/>
</dbReference>
<protein>
    <recommendedName>
        <fullName evidence="8">Probable membrane transporter protein</fullName>
    </recommendedName>
</protein>
<keyword evidence="3" id="KW-0813">Transport</keyword>
<feature type="transmembrane region" description="Helical" evidence="8">
    <location>
        <begin position="33"/>
        <end position="52"/>
    </location>
</feature>
<proteinExistence type="inferred from homology"/>
<evidence type="ECO:0000256" key="8">
    <source>
        <dbReference type="RuleBase" id="RU363041"/>
    </source>
</evidence>
<feature type="transmembrane region" description="Helical" evidence="8">
    <location>
        <begin position="72"/>
        <end position="91"/>
    </location>
</feature>
<organism evidence="9 10">
    <name type="scientific">Vitreoscilla massiliensis</name>
    <dbReference type="NCBI Taxonomy" id="1689272"/>
    <lineage>
        <taxon>Bacteria</taxon>
        <taxon>Pseudomonadati</taxon>
        <taxon>Pseudomonadota</taxon>
        <taxon>Betaproteobacteria</taxon>
        <taxon>Neisseriales</taxon>
        <taxon>Neisseriaceae</taxon>
        <taxon>Vitreoscilla</taxon>
    </lineage>
</organism>
<keyword evidence="4 8" id="KW-1003">Cell membrane</keyword>
<feature type="transmembrane region" description="Helical" evidence="8">
    <location>
        <begin position="168"/>
        <end position="193"/>
    </location>
</feature>
<dbReference type="EMBL" id="CP091511">
    <property type="protein sequence ID" value="UOO88408.1"/>
    <property type="molecule type" value="Genomic_DNA"/>
</dbReference>
<feature type="transmembrane region" description="Helical" evidence="8">
    <location>
        <begin position="6"/>
        <end position="26"/>
    </location>
</feature>
<comment type="subcellular location">
    <subcellularLocation>
        <location evidence="1 8">Cell membrane</location>
        <topology evidence="1 8">Multi-pass membrane protein</topology>
    </subcellularLocation>
</comment>
<evidence type="ECO:0000313" key="10">
    <source>
        <dbReference type="Proteomes" id="UP000832011"/>
    </source>
</evidence>
<keyword evidence="5 8" id="KW-0812">Transmembrane</keyword>
<evidence type="ECO:0000256" key="4">
    <source>
        <dbReference type="ARBA" id="ARBA00022475"/>
    </source>
</evidence>
<evidence type="ECO:0000256" key="1">
    <source>
        <dbReference type="ARBA" id="ARBA00004651"/>
    </source>
</evidence>
<feature type="transmembrane region" description="Helical" evidence="8">
    <location>
        <begin position="229"/>
        <end position="250"/>
    </location>
</feature>
<reference evidence="9 10" key="1">
    <citation type="journal article" date="2022" name="Res Sq">
        <title>Evolution of multicellular longitudinally dividing oral cavity symbionts (Neisseriaceae).</title>
        <authorList>
            <person name="Nyongesa S."/>
            <person name="Weber P."/>
            <person name="Bernet E."/>
            <person name="Pullido F."/>
            <person name="Nieckarz M."/>
            <person name="Delaby M."/>
            <person name="Nieves C."/>
            <person name="Viehboeck T."/>
            <person name="Krause N."/>
            <person name="Rivera-Millot A."/>
            <person name="Nakamura A."/>
            <person name="Vischer N."/>
            <person name="VanNieuwenhze M."/>
            <person name="Brun Y."/>
            <person name="Cava F."/>
            <person name="Bulgheresi S."/>
            <person name="Veyrier F."/>
        </authorList>
    </citation>
    <scope>NUCLEOTIDE SEQUENCE [LARGE SCALE GENOMIC DNA]</scope>
    <source>
        <strain evidence="9 10">SN4</strain>
    </source>
</reference>
<evidence type="ECO:0000256" key="5">
    <source>
        <dbReference type="ARBA" id="ARBA00022692"/>
    </source>
</evidence>
<sequence length="255" mass="28138">MDVLSWALLAIVAVSALLQGLSGFAFPMLMTMLLTLFMPFQTAVAWTILPSLLLNGVSLLQGVSMTTLFKRYALFAILATLGSLLGVYVLLLVEALWLQLLLAVVMIWYVGRAWLKPASLNTPAMPAWQFNSLGFLAGVVGSATNAMAPILMIALLAMKKDRRETIQVANLCFILSKLCQLAGLVVGGQWLFTWQDADMMLAVCVVALLLWLVGFKWQQRLSPVLFQKVVLMMLAAMALLQLWQSLPLLWLKLAH</sequence>
<keyword evidence="7 8" id="KW-0472">Membrane</keyword>
<dbReference type="Pfam" id="PF01925">
    <property type="entry name" value="TauE"/>
    <property type="match status" value="1"/>
</dbReference>
<dbReference type="RefSeq" id="WP_058357911.1">
    <property type="nucleotide sequence ID" value="NZ_CABKVG010000010.1"/>
</dbReference>
<evidence type="ECO:0000256" key="6">
    <source>
        <dbReference type="ARBA" id="ARBA00022989"/>
    </source>
</evidence>
<accession>A0ABY4DZA4</accession>
<dbReference type="Proteomes" id="UP000832011">
    <property type="component" value="Chromosome"/>
</dbReference>
<dbReference type="InterPro" id="IPR052017">
    <property type="entry name" value="TSUP"/>
</dbReference>
<name>A0ABY4DZA4_9NEIS</name>
<evidence type="ECO:0000256" key="7">
    <source>
        <dbReference type="ARBA" id="ARBA00023136"/>
    </source>
</evidence>
<feature type="transmembrane region" description="Helical" evidence="8">
    <location>
        <begin position="135"/>
        <end position="156"/>
    </location>
</feature>
<feature type="transmembrane region" description="Helical" evidence="8">
    <location>
        <begin position="199"/>
        <end position="217"/>
    </location>
</feature>
<gene>
    <name evidence="9" type="ORF">LVJ82_13120</name>
</gene>
<comment type="similarity">
    <text evidence="2 8">Belongs to the 4-toluene sulfonate uptake permease (TSUP) (TC 2.A.102) family.</text>
</comment>
<evidence type="ECO:0000256" key="3">
    <source>
        <dbReference type="ARBA" id="ARBA00022448"/>
    </source>
</evidence>
<dbReference type="InterPro" id="IPR002781">
    <property type="entry name" value="TM_pro_TauE-like"/>
</dbReference>
<feature type="transmembrane region" description="Helical" evidence="8">
    <location>
        <begin position="96"/>
        <end position="115"/>
    </location>
</feature>
<keyword evidence="10" id="KW-1185">Reference proteome</keyword>